<evidence type="ECO:0000256" key="1">
    <source>
        <dbReference type="ARBA" id="ARBA00023015"/>
    </source>
</evidence>
<dbReference type="PRINTS" id="PR00455">
    <property type="entry name" value="HTHTETR"/>
</dbReference>
<reference evidence="6" key="2">
    <citation type="submission" date="2021-04" db="EMBL/GenBank/DDBJ databases">
        <authorList>
            <person name="Gilroy R."/>
        </authorList>
    </citation>
    <scope>NUCLEOTIDE SEQUENCE</scope>
    <source>
        <strain evidence="6">ChiHjej13B12-752</strain>
    </source>
</reference>
<name>A0A9D1QHM1_9STAP</name>
<protein>
    <submittedName>
        <fullName evidence="6">TetR/AcrR family transcriptional regulator</fullName>
    </submittedName>
</protein>
<dbReference type="GO" id="GO:0003677">
    <property type="term" value="F:DNA binding"/>
    <property type="evidence" value="ECO:0007669"/>
    <property type="project" value="UniProtKB-UniRule"/>
</dbReference>
<dbReference type="PROSITE" id="PS50977">
    <property type="entry name" value="HTH_TETR_2"/>
    <property type="match status" value="1"/>
</dbReference>
<evidence type="ECO:0000256" key="3">
    <source>
        <dbReference type="ARBA" id="ARBA00023163"/>
    </source>
</evidence>
<keyword evidence="1" id="KW-0805">Transcription regulation</keyword>
<accession>A0A9D1QHM1</accession>
<feature type="DNA-binding region" description="H-T-H motif" evidence="4">
    <location>
        <begin position="36"/>
        <end position="55"/>
    </location>
</feature>
<dbReference type="AlphaFoldDB" id="A0A9D1QHM1"/>
<dbReference type="InterPro" id="IPR009057">
    <property type="entry name" value="Homeodomain-like_sf"/>
</dbReference>
<keyword evidence="2 4" id="KW-0238">DNA-binding</keyword>
<dbReference type="Gene3D" id="1.10.357.10">
    <property type="entry name" value="Tetracycline Repressor, domain 2"/>
    <property type="match status" value="1"/>
</dbReference>
<evidence type="ECO:0000313" key="7">
    <source>
        <dbReference type="Proteomes" id="UP000823989"/>
    </source>
</evidence>
<feature type="domain" description="HTH tetR-type" evidence="5">
    <location>
        <begin position="13"/>
        <end position="73"/>
    </location>
</feature>
<keyword evidence="3" id="KW-0804">Transcription</keyword>
<dbReference type="Pfam" id="PF00440">
    <property type="entry name" value="TetR_N"/>
    <property type="match status" value="1"/>
</dbReference>
<dbReference type="PANTHER" id="PTHR47506">
    <property type="entry name" value="TRANSCRIPTIONAL REGULATORY PROTEIN"/>
    <property type="match status" value="1"/>
</dbReference>
<evidence type="ECO:0000256" key="2">
    <source>
        <dbReference type="ARBA" id="ARBA00023125"/>
    </source>
</evidence>
<reference evidence="6" key="1">
    <citation type="journal article" date="2021" name="PeerJ">
        <title>Extensive microbial diversity within the chicken gut microbiome revealed by metagenomics and culture.</title>
        <authorList>
            <person name="Gilroy R."/>
            <person name="Ravi A."/>
            <person name="Getino M."/>
            <person name="Pursley I."/>
            <person name="Horton D.L."/>
            <person name="Alikhan N.F."/>
            <person name="Baker D."/>
            <person name="Gharbi K."/>
            <person name="Hall N."/>
            <person name="Watson M."/>
            <person name="Adriaenssens E.M."/>
            <person name="Foster-Nyarko E."/>
            <person name="Jarju S."/>
            <person name="Secka A."/>
            <person name="Antonio M."/>
            <person name="Oren A."/>
            <person name="Chaudhuri R.R."/>
            <person name="La Ragione R."/>
            <person name="Hildebrand F."/>
            <person name="Pallen M.J."/>
        </authorList>
    </citation>
    <scope>NUCLEOTIDE SEQUENCE</scope>
    <source>
        <strain evidence="6">ChiHjej13B12-752</strain>
    </source>
</reference>
<evidence type="ECO:0000313" key="6">
    <source>
        <dbReference type="EMBL" id="HIW12824.1"/>
    </source>
</evidence>
<evidence type="ECO:0000259" key="5">
    <source>
        <dbReference type="PROSITE" id="PS50977"/>
    </source>
</evidence>
<comment type="caution">
    <text evidence="6">The sequence shown here is derived from an EMBL/GenBank/DDBJ whole genome shotgun (WGS) entry which is preliminary data.</text>
</comment>
<dbReference type="SUPFAM" id="SSF46689">
    <property type="entry name" value="Homeodomain-like"/>
    <property type="match status" value="1"/>
</dbReference>
<dbReference type="Proteomes" id="UP000823989">
    <property type="component" value="Unassembled WGS sequence"/>
</dbReference>
<dbReference type="EMBL" id="DXHR01000024">
    <property type="protein sequence ID" value="HIW12824.1"/>
    <property type="molecule type" value="Genomic_DNA"/>
</dbReference>
<sequence length="199" mass="22639">MARTKDQNKAIRAATREKIHDSGTMLFAKKGFTATSVKDIAEEAGISTGLMYRHYSKKEELFSELVEYAASGLKQVNERFEGRGESLELIKGFTEEIAEDLKRDDRYSYFSMLMNQAVMENSTAVEKSGLKNESARMVENISRLIQEGQEREQMKEGDPKKLTYMYLSVIQGLSMLRVMNSEDFAAPEASMIMDCLIRK</sequence>
<gene>
    <name evidence="6" type="ORF">H9891_06655</name>
</gene>
<evidence type="ECO:0000256" key="4">
    <source>
        <dbReference type="PROSITE-ProRule" id="PRU00335"/>
    </source>
</evidence>
<organism evidence="6 7">
    <name type="scientific">Candidatus Salinicoccus stercoripullorum</name>
    <dbReference type="NCBI Taxonomy" id="2838756"/>
    <lineage>
        <taxon>Bacteria</taxon>
        <taxon>Bacillati</taxon>
        <taxon>Bacillota</taxon>
        <taxon>Bacilli</taxon>
        <taxon>Bacillales</taxon>
        <taxon>Staphylococcaceae</taxon>
        <taxon>Salinicoccus</taxon>
    </lineage>
</organism>
<dbReference type="SUPFAM" id="SSF48498">
    <property type="entry name" value="Tetracyclin repressor-like, C-terminal domain"/>
    <property type="match status" value="1"/>
</dbReference>
<dbReference type="InterPro" id="IPR001647">
    <property type="entry name" value="HTH_TetR"/>
</dbReference>
<dbReference type="InterPro" id="IPR036271">
    <property type="entry name" value="Tet_transcr_reg_TetR-rel_C_sf"/>
</dbReference>
<proteinExistence type="predicted"/>
<dbReference type="PANTHER" id="PTHR47506:SF6">
    <property type="entry name" value="HTH-TYPE TRANSCRIPTIONAL REPRESSOR NEMR"/>
    <property type="match status" value="1"/>
</dbReference>